<reference evidence="2 3" key="1">
    <citation type="submission" date="2019-09" db="EMBL/GenBank/DDBJ databases">
        <authorList>
            <person name="Criscuolo A."/>
        </authorList>
    </citation>
    <scope>NUCLEOTIDE SEQUENCE [LARGE SCALE GENOMIC DNA]</scope>
    <source>
        <strain evidence="3">3(2)</strain>
    </source>
</reference>
<dbReference type="CDD" id="cd00293">
    <property type="entry name" value="USP-like"/>
    <property type="match status" value="1"/>
</dbReference>
<gene>
    <name evidence="2" type="ORF">HALO32_01551</name>
</gene>
<accession>A0A5K1I6E2</accession>
<proteinExistence type="predicted"/>
<dbReference type="RefSeq" id="WP_151443225.1">
    <property type="nucleotide sequence ID" value="NZ_CABVOU010000029.1"/>
</dbReference>
<feature type="domain" description="UspA" evidence="1">
    <location>
        <begin position="1"/>
        <end position="137"/>
    </location>
</feature>
<dbReference type="Gene3D" id="3.40.50.620">
    <property type="entry name" value="HUPs"/>
    <property type="match status" value="1"/>
</dbReference>
<organism evidence="2 3">
    <name type="scientific">Halomonas lysinitropha</name>
    <dbReference type="NCBI Taxonomy" id="2607506"/>
    <lineage>
        <taxon>Bacteria</taxon>
        <taxon>Pseudomonadati</taxon>
        <taxon>Pseudomonadota</taxon>
        <taxon>Gammaproteobacteria</taxon>
        <taxon>Oceanospirillales</taxon>
        <taxon>Halomonadaceae</taxon>
        <taxon>Halomonas</taxon>
    </lineage>
</organism>
<keyword evidence="3" id="KW-1185">Reference proteome</keyword>
<dbReference type="Proteomes" id="UP000326725">
    <property type="component" value="Unassembled WGS sequence"/>
</dbReference>
<evidence type="ECO:0000313" key="3">
    <source>
        <dbReference type="Proteomes" id="UP000326725"/>
    </source>
</evidence>
<dbReference type="InterPro" id="IPR014729">
    <property type="entry name" value="Rossmann-like_a/b/a_fold"/>
</dbReference>
<dbReference type="SUPFAM" id="SSF52402">
    <property type="entry name" value="Adenine nucleotide alpha hydrolases-like"/>
    <property type="match status" value="1"/>
</dbReference>
<protein>
    <submittedName>
        <fullName evidence="2">Universal stress protein family protein</fullName>
    </submittedName>
</protein>
<evidence type="ECO:0000313" key="2">
    <source>
        <dbReference type="EMBL" id="VVZ95480.1"/>
    </source>
</evidence>
<sequence>MFHKIMVPVDLAHLEVIEPSLQAVADLARHYDAEVCYVGVTSNAPSSVARTPQEYAQKLDAFAQERSKVHGQPVSTKTINSPDVIADLDDLLIKAIDDVGADLVVMPTHPPKHVDVIMPSHGGKVASHTKASVFLVRPSANKSS</sequence>
<dbReference type="AlphaFoldDB" id="A0A5K1I6E2"/>
<dbReference type="Pfam" id="PF00582">
    <property type="entry name" value="Usp"/>
    <property type="match status" value="1"/>
</dbReference>
<name>A0A5K1I6E2_9GAMM</name>
<dbReference type="InterPro" id="IPR006016">
    <property type="entry name" value="UspA"/>
</dbReference>
<dbReference type="EMBL" id="CABVOU010000029">
    <property type="protein sequence ID" value="VVZ95480.1"/>
    <property type="molecule type" value="Genomic_DNA"/>
</dbReference>
<evidence type="ECO:0000259" key="1">
    <source>
        <dbReference type="Pfam" id="PF00582"/>
    </source>
</evidence>